<dbReference type="NCBIfam" id="TIGR04126">
    <property type="entry name" value="PGF_CTERM"/>
    <property type="match status" value="1"/>
</dbReference>
<evidence type="ECO:0000313" key="5">
    <source>
        <dbReference type="Proteomes" id="UP000222824"/>
    </source>
</evidence>
<evidence type="ECO:0000259" key="3">
    <source>
        <dbReference type="Pfam" id="PF18204"/>
    </source>
</evidence>
<dbReference type="NCBIfam" id="TIGR04213">
    <property type="entry name" value="PGF_pre_PGF"/>
    <property type="match status" value="1"/>
</dbReference>
<feature type="compositionally biased region" description="Gly residues" evidence="2">
    <location>
        <begin position="377"/>
        <end position="386"/>
    </location>
</feature>
<feature type="region of interest" description="Disordered" evidence="2">
    <location>
        <begin position="98"/>
        <end position="210"/>
    </location>
</feature>
<comment type="caution">
    <text evidence="4">The sequence shown here is derived from an EMBL/GenBank/DDBJ whole genome shotgun (WGS) entry which is preliminary data.</text>
</comment>
<evidence type="ECO:0000256" key="1">
    <source>
        <dbReference type="ARBA" id="ARBA00022729"/>
    </source>
</evidence>
<sequence length="434" mass="42995">MKHNTTILRLIVVVVALAAVTGAVAPGMAVAQSDSPPEPPHRVYGDVTDGNDDAAAGVTVEITHDGSVVASATTDADGVYSIDVEGLDDGDEITVTAAGSSVTDSDPETLAYSTASSDRVDLTVSVDDDDGTGGDGSDGDDGTDGDDGSDGDDGTDGDDGDDDGGDGGDGGTGGGGGGGGGAGDGGDTTTPSPEPVTNVEGNAQAETSVNGQTVTVSITGAAAGDSVETAFDQGTVDRNLAETGAALNGLTKRFAASSDFSADITYSRDNPSADAPDLEESIGANTFGHAQVDHDAPDDALEGATFRFSVRQDRLDDTGITAEDVSLYRYNDGEWEEYEASVDEEGDNRVTFTADSPGLSTFAIGQSSDTVEDGSDGSDGGATDGSDGGDTDGSDGGDTNGGDDGSDDGIPGFGPLVALVALVAAALLATRRDD</sequence>
<dbReference type="InterPro" id="IPR026371">
    <property type="entry name" value="PGF_CTERM"/>
</dbReference>
<dbReference type="OrthoDB" id="313276at2157"/>
<feature type="compositionally biased region" description="Polar residues" evidence="2">
    <location>
        <begin position="199"/>
        <end position="210"/>
    </location>
</feature>
<gene>
    <name evidence="4" type="ORF">DJ69_07705</name>
</gene>
<proteinExistence type="predicted"/>
<feature type="compositionally biased region" description="Gly residues" evidence="2">
    <location>
        <begin position="167"/>
        <end position="186"/>
    </location>
</feature>
<dbReference type="GO" id="GO:0005886">
    <property type="term" value="C:plasma membrane"/>
    <property type="evidence" value="ECO:0007669"/>
    <property type="project" value="UniProtKB-SubCell"/>
</dbReference>
<dbReference type="SUPFAM" id="SSF49478">
    <property type="entry name" value="Cna protein B-type domain"/>
    <property type="match status" value="1"/>
</dbReference>
<dbReference type="Pfam" id="PF18204">
    <property type="entry name" value="PGF-CTERM"/>
    <property type="match status" value="1"/>
</dbReference>
<dbReference type="Gene3D" id="2.60.40.10">
    <property type="entry name" value="Immunoglobulins"/>
    <property type="match status" value="1"/>
</dbReference>
<dbReference type="GO" id="GO:0030115">
    <property type="term" value="C:S-layer"/>
    <property type="evidence" value="ECO:0007669"/>
    <property type="project" value="UniProtKB-SubCell"/>
</dbReference>
<dbReference type="InterPro" id="IPR026453">
    <property type="entry name" value="PGF_pre_PGF"/>
</dbReference>
<keyword evidence="1" id="KW-0732">Signal</keyword>
<feature type="domain" description="PGF-CTERM archaeal protein-sorting signal" evidence="3">
    <location>
        <begin position="410"/>
        <end position="432"/>
    </location>
</feature>
<feature type="compositionally biased region" description="Acidic residues" evidence="2">
    <location>
        <begin position="126"/>
        <end position="166"/>
    </location>
</feature>
<dbReference type="Proteomes" id="UP000222824">
    <property type="component" value="Unassembled WGS sequence"/>
</dbReference>
<dbReference type="EMBL" id="NHOA01000047">
    <property type="protein sequence ID" value="PHQ39150.1"/>
    <property type="molecule type" value="Genomic_DNA"/>
</dbReference>
<dbReference type="AlphaFoldDB" id="A0A2G1WJI9"/>
<accession>A0A2G1WJI9</accession>
<evidence type="ECO:0000313" key="4">
    <source>
        <dbReference type="EMBL" id="PHQ39150.1"/>
    </source>
</evidence>
<feature type="region of interest" description="Disordered" evidence="2">
    <location>
        <begin position="354"/>
        <end position="412"/>
    </location>
</feature>
<name>A0A2G1WJI9_9EURY</name>
<keyword evidence="5" id="KW-1185">Reference proteome</keyword>
<organism evidence="4 5">
    <name type="scientific">Halorubrum persicum</name>
    <dbReference type="NCBI Taxonomy" id="1383844"/>
    <lineage>
        <taxon>Archaea</taxon>
        <taxon>Methanobacteriati</taxon>
        <taxon>Methanobacteriota</taxon>
        <taxon>Stenosarchaea group</taxon>
        <taxon>Halobacteria</taxon>
        <taxon>Halobacteriales</taxon>
        <taxon>Haloferacaceae</taxon>
        <taxon>Halorubrum</taxon>
    </lineage>
</organism>
<protein>
    <recommendedName>
        <fullName evidence="3">PGF-CTERM archaeal protein-sorting signal domain-containing protein</fullName>
    </recommendedName>
</protein>
<dbReference type="InterPro" id="IPR013783">
    <property type="entry name" value="Ig-like_fold"/>
</dbReference>
<dbReference type="RefSeq" id="WP_099255100.1">
    <property type="nucleotide sequence ID" value="NZ_NHOA01000047.1"/>
</dbReference>
<evidence type="ECO:0000256" key="2">
    <source>
        <dbReference type="SAM" id="MobiDB-lite"/>
    </source>
</evidence>
<reference evidence="4 5" key="1">
    <citation type="journal article" date="2014" name="Front. Microbiol.">
        <title>Population and genomic analysis of the genus Halorubrum.</title>
        <authorList>
            <person name="Fullmer M.S."/>
            <person name="Soucy S.M."/>
            <person name="Swithers K.S."/>
            <person name="Makkay A.M."/>
            <person name="Wheeler R."/>
            <person name="Ventosa A."/>
            <person name="Gogarten J.P."/>
            <person name="Papke R.T."/>
        </authorList>
    </citation>
    <scope>NUCLEOTIDE SEQUENCE [LARGE SCALE GENOMIC DNA]</scope>
    <source>
        <strain evidence="4 5">C49</strain>
    </source>
</reference>